<dbReference type="InterPro" id="IPR000152">
    <property type="entry name" value="EGF-type_Asp/Asn_hydroxyl_site"/>
</dbReference>
<dbReference type="Proteomes" id="UP000593567">
    <property type="component" value="Unassembled WGS sequence"/>
</dbReference>
<dbReference type="PANTHER" id="PTHR15036">
    <property type="entry name" value="PIKACHURIN-LIKE PROTEIN"/>
    <property type="match status" value="1"/>
</dbReference>
<evidence type="ECO:0000256" key="2">
    <source>
        <dbReference type="PROSITE-ProRule" id="PRU00122"/>
    </source>
</evidence>
<keyword evidence="5" id="KW-1185">Reference proteome</keyword>
<dbReference type="PROSITE" id="PS00010">
    <property type="entry name" value="ASX_HYDROXYL"/>
    <property type="match status" value="1"/>
</dbReference>
<evidence type="ECO:0000313" key="5">
    <source>
        <dbReference type="Proteomes" id="UP000593567"/>
    </source>
</evidence>
<sequence length="190" mass="21778">MIGSDVADNRPHMVKFTFNTAENMVNVIYNSEHRDELDFPFTALGSRFNTLFEGQIYIGGHPDFYSLPWNIYSRSGFVGCVSVFQINTLSSDLRKLYQDQNAKNIVSGCQPFTSFCDSNPCKHGAPCYNRKNRFECDCRGLPFVNRQNAVCGEGYSCHFSLVSSEILLYMSMNYYSHHFLHVKYRPSLVI</sequence>
<dbReference type="InterPro" id="IPR013320">
    <property type="entry name" value="ConA-like_dom_sf"/>
</dbReference>
<evidence type="ECO:0000256" key="1">
    <source>
        <dbReference type="ARBA" id="ARBA00023157"/>
    </source>
</evidence>
<dbReference type="InterPro" id="IPR001791">
    <property type="entry name" value="Laminin_G"/>
</dbReference>
<dbReference type="GO" id="GO:0016020">
    <property type="term" value="C:membrane"/>
    <property type="evidence" value="ECO:0007669"/>
    <property type="project" value="UniProtKB-SubCell"/>
</dbReference>
<dbReference type="Gene3D" id="2.60.120.200">
    <property type="match status" value="1"/>
</dbReference>
<accession>A0A7J7KHN0</accession>
<comment type="caution">
    <text evidence="4">The sequence shown here is derived from an EMBL/GenBank/DDBJ whole genome shotgun (WGS) entry which is preliminary data.</text>
</comment>
<feature type="domain" description="Laminin G" evidence="3">
    <location>
        <begin position="1"/>
        <end position="109"/>
    </location>
</feature>
<dbReference type="PANTHER" id="PTHR15036:SF49">
    <property type="entry name" value="AXOTACTIN"/>
    <property type="match status" value="1"/>
</dbReference>
<dbReference type="Gene3D" id="2.10.25.10">
    <property type="entry name" value="Laminin"/>
    <property type="match status" value="1"/>
</dbReference>
<organism evidence="4 5">
    <name type="scientific">Bugula neritina</name>
    <name type="common">Brown bryozoan</name>
    <name type="synonym">Sertularia neritina</name>
    <dbReference type="NCBI Taxonomy" id="10212"/>
    <lineage>
        <taxon>Eukaryota</taxon>
        <taxon>Metazoa</taxon>
        <taxon>Spiralia</taxon>
        <taxon>Lophotrochozoa</taxon>
        <taxon>Bryozoa</taxon>
        <taxon>Gymnolaemata</taxon>
        <taxon>Cheilostomatida</taxon>
        <taxon>Flustrina</taxon>
        <taxon>Buguloidea</taxon>
        <taxon>Bugulidae</taxon>
        <taxon>Bugula</taxon>
    </lineage>
</organism>
<dbReference type="OrthoDB" id="6275838at2759"/>
<evidence type="ECO:0000313" key="4">
    <source>
        <dbReference type="EMBL" id="KAF6037743.1"/>
    </source>
</evidence>
<dbReference type="AlphaFoldDB" id="A0A7J7KHN0"/>
<dbReference type="InterPro" id="IPR050372">
    <property type="entry name" value="Neurexin-related_CASP"/>
</dbReference>
<proteinExistence type="predicted"/>
<name>A0A7J7KHN0_BUGNE</name>
<protein>
    <submittedName>
        <fullName evidence="4">NRXN3</fullName>
    </submittedName>
</protein>
<dbReference type="Pfam" id="PF02210">
    <property type="entry name" value="Laminin_G_2"/>
    <property type="match status" value="1"/>
</dbReference>
<dbReference type="SUPFAM" id="SSF49899">
    <property type="entry name" value="Concanavalin A-like lectins/glucanases"/>
    <property type="match status" value="1"/>
</dbReference>
<dbReference type="EMBL" id="VXIV02000525">
    <property type="protein sequence ID" value="KAF6037743.1"/>
    <property type="molecule type" value="Genomic_DNA"/>
</dbReference>
<dbReference type="CDD" id="cd00054">
    <property type="entry name" value="EGF_CA"/>
    <property type="match status" value="1"/>
</dbReference>
<evidence type="ECO:0000259" key="3">
    <source>
        <dbReference type="PROSITE" id="PS50025"/>
    </source>
</evidence>
<gene>
    <name evidence="4" type="ORF">EB796_003950</name>
</gene>
<dbReference type="PROSITE" id="PS50025">
    <property type="entry name" value="LAM_G_DOMAIN"/>
    <property type="match status" value="1"/>
</dbReference>
<reference evidence="4" key="1">
    <citation type="submission" date="2020-06" db="EMBL/GenBank/DDBJ databases">
        <title>Draft genome of Bugula neritina, a colonial animal packing powerful symbionts and potential medicines.</title>
        <authorList>
            <person name="Rayko M."/>
        </authorList>
    </citation>
    <scope>NUCLEOTIDE SEQUENCE [LARGE SCALE GENOMIC DNA]</scope>
    <source>
        <strain evidence="4">Kwan_BN1</strain>
    </source>
</reference>
<keyword evidence="1" id="KW-1015">Disulfide bond</keyword>
<comment type="caution">
    <text evidence="2">Lacks conserved residue(s) required for the propagation of feature annotation.</text>
</comment>